<gene>
    <name evidence="3" type="ORF">AB5J50_08165</name>
</gene>
<feature type="transmembrane region" description="Helical" evidence="1">
    <location>
        <begin position="63"/>
        <end position="80"/>
    </location>
</feature>
<keyword evidence="1" id="KW-0472">Membrane</keyword>
<protein>
    <recommendedName>
        <fullName evidence="2">LiaF transmembrane domain-containing protein</fullName>
    </recommendedName>
</protein>
<proteinExistence type="predicted"/>
<keyword evidence="1" id="KW-1133">Transmembrane helix</keyword>
<dbReference type="AlphaFoldDB" id="A0AB39S5U4"/>
<feature type="transmembrane region" description="Helical" evidence="1">
    <location>
        <begin position="9"/>
        <end position="28"/>
    </location>
</feature>
<feature type="transmembrane region" description="Helical" evidence="1">
    <location>
        <begin position="92"/>
        <end position="111"/>
    </location>
</feature>
<reference evidence="3" key="1">
    <citation type="submission" date="2024-07" db="EMBL/GenBank/DDBJ databases">
        <authorList>
            <person name="Yu S.T."/>
        </authorList>
    </citation>
    <scope>NUCLEOTIDE SEQUENCE</scope>
    <source>
        <strain evidence="3">R35</strain>
    </source>
</reference>
<evidence type="ECO:0000313" key="3">
    <source>
        <dbReference type="EMBL" id="XDQ60754.1"/>
    </source>
</evidence>
<evidence type="ECO:0000259" key="2">
    <source>
        <dbReference type="Pfam" id="PF22570"/>
    </source>
</evidence>
<accession>A0AB39S5U4</accession>
<keyword evidence="1" id="KW-0812">Transmembrane</keyword>
<organism evidence="3">
    <name type="scientific">Streptomyces sp. R35</name>
    <dbReference type="NCBI Taxonomy" id="3238630"/>
    <lineage>
        <taxon>Bacteria</taxon>
        <taxon>Bacillati</taxon>
        <taxon>Actinomycetota</taxon>
        <taxon>Actinomycetes</taxon>
        <taxon>Kitasatosporales</taxon>
        <taxon>Streptomycetaceae</taxon>
        <taxon>Streptomyces</taxon>
    </lineage>
</organism>
<feature type="transmembrane region" description="Helical" evidence="1">
    <location>
        <begin position="40"/>
        <end position="58"/>
    </location>
</feature>
<evidence type="ECO:0000256" key="1">
    <source>
        <dbReference type="SAM" id="Phobius"/>
    </source>
</evidence>
<dbReference type="InterPro" id="IPR054331">
    <property type="entry name" value="LiaF_TM"/>
</dbReference>
<name>A0AB39S5U4_9ACTN</name>
<dbReference type="Pfam" id="PF22570">
    <property type="entry name" value="LiaF-TM"/>
    <property type="match status" value="1"/>
</dbReference>
<dbReference type="RefSeq" id="WP_369256308.1">
    <property type="nucleotide sequence ID" value="NZ_CP163440.1"/>
</dbReference>
<feature type="domain" description="LiaF transmembrane" evidence="2">
    <location>
        <begin position="11"/>
        <end position="108"/>
    </location>
</feature>
<dbReference type="EMBL" id="CP163440">
    <property type="protein sequence ID" value="XDQ60754.1"/>
    <property type="molecule type" value="Genomic_DNA"/>
</dbReference>
<sequence length="246" mass="25633">MPVGSQPRIWIAVALCVGGLAALIDQLAPSAQLFGHARDWCPMLLVLAGLGGAVRLLLETRNVLRGPVFLTLTGMVLLLVTLDPLPSAVRPLLVPALLVFLGVAMLVRLAAAGHGVPERPVTRLVCIAEARRVAWPRGEFSLGTITTVASGCVIDLTRATPLDNVARLDITTALSGVDLRIPDGWRVTFDSRRVAGRCPGSADDRPGAPGAPTLEVKALVIGAGVEVRYEGGYAGSDEVSESPAGA</sequence>